<dbReference type="Proteomes" id="UP000641514">
    <property type="component" value="Unassembled WGS sequence"/>
</dbReference>
<evidence type="ECO:0008006" key="4">
    <source>
        <dbReference type="Google" id="ProtNLM"/>
    </source>
</evidence>
<dbReference type="RefSeq" id="WP_188669708.1">
    <property type="nucleotide sequence ID" value="NZ_BMJH01000001.1"/>
</dbReference>
<gene>
    <name evidence="2" type="ORF">GCM10011410_01330</name>
</gene>
<dbReference type="SUPFAM" id="SSF55961">
    <property type="entry name" value="Bet v1-like"/>
    <property type="match status" value="1"/>
</dbReference>
<keyword evidence="3" id="KW-1185">Reference proteome</keyword>
<sequence>MIRNQPTTTPLRRTLLTNAAFSLGSAVVLIAAPTLVNELLGINAPRSVYLVVGIGLAIFAADLIHQGTRPRIAVWRSLYSSAADFAWVLATVVALALFGGALSTSGRATIVVVAAVVLGLGIAQLWGVHRASFAAGVHKHRISVETTAPMEKMWPVVRDIGSIARYMPSLASSEVIDNKEPGVGAVRQCVNRAGKGWSEECTTFDPSGSFALRFRSEDENFPFPASAMAGGWAVNEGPAKYGSTVTVWWELTPHPRWLSLLILPALAKQVDREIPRVISRMAVAATGRATVVR</sequence>
<keyword evidence="1" id="KW-0472">Membrane</keyword>
<feature type="transmembrane region" description="Helical" evidence="1">
    <location>
        <begin position="15"/>
        <end position="35"/>
    </location>
</feature>
<protein>
    <recommendedName>
        <fullName evidence="4">SRPBCC family protein</fullName>
    </recommendedName>
</protein>
<proteinExistence type="predicted"/>
<dbReference type="Gene3D" id="3.30.530.20">
    <property type="match status" value="1"/>
</dbReference>
<organism evidence="2 3">
    <name type="scientific">Hoyosella rhizosphaerae</name>
    <dbReference type="NCBI Taxonomy" id="1755582"/>
    <lineage>
        <taxon>Bacteria</taxon>
        <taxon>Bacillati</taxon>
        <taxon>Actinomycetota</taxon>
        <taxon>Actinomycetes</taxon>
        <taxon>Mycobacteriales</taxon>
        <taxon>Hoyosellaceae</taxon>
        <taxon>Hoyosella</taxon>
    </lineage>
</organism>
<feature type="transmembrane region" description="Helical" evidence="1">
    <location>
        <begin position="108"/>
        <end position="128"/>
    </location>
</feature>
<dbReference type="AlphaFoldDB" id="A0A916X8T1"/>
<dbReference type="Pfam" id="PF10604">
    <property type="entry name" value="Polyketide_cyc2"/>
    <property type="match status" value="1"/>
</dbReference>
<reference evidence="2" key="1">
    <citation type="journal article" date="2014" name="Int. J. Syst. Evol. Microbiol.">
        <title>Complete genome sequence of Corynebacterium casei LMG S-19264T (=DSM 44701T), isolated from a smear-ripened cheese.</title>
        <authorList>
            <consortium name="US DOE Joint Genome Institute (JGI-PGF)"/>
            <person name="Walter F."/>
            <person name="Albersmeier A."/>
            <person name="Kalinowski J."/>
            <person name="Ruckert C."/>
        </authorList>
    </citation>
    <scope>NUCLEOTIDE SEQUENCE</scope>
    <source>
        <strain evidence="2">CGMCC 1.15478</strain>
    </source>
</reference>
<feature type="transmembrane region" description="Helical" evidence="1">
    <location>
        <begin position="85"/>
        <end position="102"/>
    </location>
</feature>
<dbReference type="InterPro" id="IPR019587">
    <property type="entry name" value="Polyketide_cyclase/dehydratase"/>
</dbReference>
<dbReference type="EMBL" id="BMJH01000001">
    <property type="protein sequence ID" value="GGC52743.1"/>
    <property type="molecule type" value="Genomic_DNA"/>
</dbReference>
<reference evidence="2" key="2">
    <citation type="submission" date="2020-09" db="EMBL/GenBank/DDBJ databases">
        <authorList>
            <person name="Sun Q."/>
            <person name="Zhou Y."/>
        </authorList>
    </citation>
    <scope>NUCLEOTIDE SEQUENCE</scope>
    <source>
        <strain evidence="2">CGMCC 1.15478</strain>
    </source>
</reference>
<comment type="caution">
    <text evidence="2">The sequence shown here is derived from an EMBL/GenBank/DDBJ whole genome shotgun (WGS) entry which is preliminary data.</text>
</comment>
<name>A0A916X8T1_9ACTN</name>
<dbReference type="InterPro" id="IPR023393">
    <property type="entry name" value="START-like_dom_sf"/>
</dbReference>
<feature type="transmembrane region" description="Helical" evidence="1">
    <location>
        <begin position="47"/>
        <end position="64"/>
    </location>
</feature>
<evidence type="ECO:0000313" key="3">
    <source>
        <dbReference type="Proteomes" id="UP000641514"/>
    </source>
</evidence>
<keyword evidence="1" id="KW-0812">Transmembrane</keyword>
<accession>A0A916X8T1</accession>
<evidence type="ECO:0000313" key="2">
    <source>
        <dbReference type="EMBL" id="GGC52743.1"/>
    </source>
</evidence>
<keyword evidence="1" id="KW-1133">Transmembrane helix</keyword>
<evidence type="ECO:0000256" key="1">
    <source>
        <dbReference type="SAM" id="Phobius"/>
    </source>
</evidence>